<reference evidence="3" key="1">
    <citation type="journal article" date="2013" name="Nature">
        <title>Draft genome of the wheat A-genome progenitor Triticum urartu.</title>
        <authorList>
            <person name="Ling H.Q."/>
            <person name="Zhao S."/>
            <person name="Liu D."/>
            <person name="Wang J."/>
            <person name="Sun H."/>
            <person name="Zhang C."/>
            <person name="Fan H."/>
            <person name="Li D."/>
            <person name="Dong L."/>
            <person name="Tao Y."/>
            <person name="Gao C."/>
            <person name="Wu H."/>
            <person name="Li Y."/>
            <person name="Cui Y."/>
            <person name="Guo X."/>
            <person name="Zheng S."/>
            <person name="Wang B."/>
            <person name="Yu K."/>
            <person name="Liang Q."/>
            <person name="Yang W."/>
            <person name="Lou X."/>
            <person name="Chen J."/>
            <person name="Feng M."/>
            <person name="Jian J."/>
            <person name="Zhang X."/>
            <person name="Luo G."/>
            <person name="Jiang Y."/>
            <person name="Liu J."/>
            <person name="Wang Z."/>
            <person name="Sha Y."/>
            <person name="Zhang B."/>
            <person name="Wu H."/>
            <person name="Tang D."/>
            <person name="Shen Q."/>
            <person name="Xue P."/>
            <person name="Zou S."/>
            <person name="Wang X."/>
            <person name="Liu X."/>
            <person name="Wang F."/>
            <person name="Yang Y."/>
            <person name="An X."/>
            <person name="Dong Z."/>
            <person name="Zhang K."/>
            <person name="Zhang X."/>
            <person name="Luo M.C."/>
            <person name="Dvorak J."/>
            <person name="Tong Y."/>
            <person name="Wang J."/>
            <person name="Yang H."/>
            <person name="Li Z."/>
            <person name="Wang D."/>
            <person name="Zhang A."/>
            <person name="Wang J."/>
        </authorList>
    </citation>
    <scope>NUCLEOTIDE SEQUENCE</scope>
    <source>
        <strain evidence="3">cv. G1812</strain>
    </source>
</reference>
<evidence type="ECO:0000313" key="2">
    <source>
        <dbReference type="EnsemblPlants" id="TuG1812S0000628500.01.T01"/>
    </source>
</evidence>
<evidence type="ECO:0000313" key="3">
    <source>
        <dbReference type="Proteomes" id="UP000015106"/>
    </source>
</evidence>
<name>A0A8R7RAL2_TRIUA</name>
<protein>
    <submittedName>
        <fullName evidence="2">Uncharacterized protein</fullName>
    </submittedName>
</protein>
<accession>A0A8R7RAL2</accession>
<dbReference type="EnsemblPlants" id="TuG1812S0000628500.01.T01">
    <property type="protein sequence ID" value="TuG1812S0000628500.01.T01"/>
    <property type="gene ID" value="TuG1812S0000628500.01"/>
</dbReference>
<dbReference type="Gramene" id="TuG1812S0000628500.01.T01">
    <property type="protein sequence ID" value="TuG1812S0000628500.01.T01"/>
    <property type="gene ID" value="TuG1812S0000628500.01"/>
</dbReference>
<feature type="region of interest" description="Disordered" evidence="1">
    <location>
        <begin position="182"/>
        <end position="221"/>
    </location>
</feature>
<reference evidence="2" key="2">
    <citation type="submission" date="2022-06" db="UniProtKB">
        <authorList>
            <consortium name="EnsemblPlants"/>
        </authorList>
    </citation>
    <scope>IDENTIFICATION</scope>
</reference>
<organism evidence="2 3">
    <name type="scientific">Triticum urartu</name>
    <name type="common">Red wild einkorn</name>
    <name type="synonym">Crithodium urartu</name>
    <dbReference type="NCBI Taxonomy" id="4572"/>
    <lineage>
        <taxon>Eukaryota</taxon>
        <taxon>Viridiplantae</taxon>
        <taxon>Streptophyta</taxon>
        <taxon>Embryophyta</taxon>
        <taxon>Tracheophyta</taxon>
        <taxon>Spermatophyta</taxon>
        <taxon>Magnoliopsida</taxon>
        <taxon>Liliopsida</taxon>
        <taxon>Poales</taxon>
        <taxon>Poaceae</taxon>
        <taxon>BOP clade</taxon>
        <taxon>Pooideae</taxon>
        <taxon>Triticodae</taxon>
        <taxon>Triticeae</taxon>
        <taxon>Triticinae</taxon>
        <taxon>Triticum</taxon>
    </lineage>
</organism>
<dbReference type="AlphaFoldDB" id="A0A8R7RAL2"/>
<keyword evidence="3" id="KW-1185">Reference proteome</keyword>
<dbReference type="Proteomes" id="UP000015106">
    <property type="component" value="Unassembled WGS sequence"/>
</dbReference>
<sequence length="250" mass="27145">AGQVHLDELHGPLVLLQEPPHVLAAVRSGDLLAEAEVDAEGRPADDVDGHAQRELAEGDAVLVRAGGDAVHQRVHVGLHRRDEAGEPGRLVERDHRVPHGGPRGVPGEEERVLVQRPHRRRRGAPVADVLELLDAPLLAQLRVRHDHQRLPPHVKPEDGAVLLGDGAEDVWAVVGEEMEMAEGKPGWRPRDPPEGPEWHVEVDQKRDDHGRRRHEEQSGRARAVCGGMACGFQSNGAVGGFHGDGGGRRS</sequence>
<evidence type="ECO:0000256" key="1">
    <source>
        <dbReference type="SAM" id="MobiDB-lite"/>
    </source>
</evidence>
<feature type="compositionally biased region" description="Basic and acidic residues" evidence="1">
    <location>
        <begin position="188"/>
        <end position="219"/>
    </location>
</feature>
<proteinExistence type="predicted"/>